<dbReference type="EMBL" id="CM037162">
    <property type="protein sequence ID" value="KAH7862640.1"/>
    <property type="molecule type" value="Genomic_DNA"/>
</dbReference>
<comment type="caution">
    <text evidence="1">The sequence shown here is derived from an EMBL/GenBank/DDBJ whole genome shotgun (WGS) entry which is preliminary data.</text>
</comment>
<sequence length="203" mass="22117">MEIHKEKKTSMGRQRIEIKKIEKSSRLQVTFSKRKSGIFKKASELSVLCGADVAIIVSSPAGKVFAFGNPSVDAVVDRFLARKTCCEGSETESGSDVHLLRDKHDKVVKELEAEEEREKAVEAARGGNGGGGLWWNESIDGLGLNELEQYKAALEVLKSKVMRRADEMAAAARAFPGSSLVAGGSDPYLSCIEQNDSFGFNFD</sequence>
<evidence type="ECO:0000313" key="2">
    <source>
        <dbReference type="Proteomes" id="UP000828048"/>
    </source>
</evidence>
<organism evidence="1 2">
    <name type="scientific">Vaccinium darrowii</name>
    <dbReference type="NCBI Taxonomy" id="229202"/>
    <lineage>
        <taxon>Eukaryota</taxon>
        <taxon>Viridiplantae</taxon>
        <taxon>Streptophyta</taxon>
        <taxon>Embryophyta</taxon>
        <taxon>Tracheophyta</taxon>
        <taxon>Spermatophyta</taxon>
        <taxon>Magnoliopsida</taxon>
        <taxon>eudicotyledons</taxon>
        <taxon>Gunneridae</taxon>
        <taxon>Pentapetalae</taxon>
        <taxon>asterids</taxon>
        <taxon>Ericales</taxon>
        <taxon>Ericaceae</taxon>
        <taxon>Vaccinioideae</taxon>
        <taxon>Vaccinieae</taxon>
        <taxon>Vaccinium</taxon>
    </lineage>
</organism>
<keyword evidence="2" id="KW-1185">Reference proteome</keyword>
<gene>
    <name evidence="1" type="ORF">Vadar_007516</name>
</gene>
<name>A0ACB7Z9X9_9ERIC</name>
<reference evidence="1 2" key="1">
    <citation type="journal article" date="2021" name="Hortic Res">
        <title>High-quality reference genome and annotation aids understanding of berry development for evergreen blueberry (Vaccinium darrowii).</title>
        <authorList>
            <person name="Yu J."/>
            <person name="Hulse-Kemp A.M."/>
            <person name="Babiker E."/>
            <person name="Staton M."/>
        </authorList>
    </citation>
    <scope>NUCLEOTIDE SEQUENCE [LARGE SCALE GENOMIC DNA]</scope>
    <source>
        <strain evidence="2">cv. NJ 8807/NJ 8810</strain>
        <tissue evidence="1">Young leaf</tissue>
    </source>
</reference>
<evidence type="ECO:0000313" key="1">
    <source>
        <dbReference type="EMBL" id="KAH7862640.1"/>
    </source>
</evidence>
<proteinExistence type="predicted"/>
<dbReference type="Proteomes" id="UP000828048">
    <property type="component" value="Chromosome 12"/>
</dbReference>
<accession>A0ACB7Z9X9</accession>
<protein>
    <submittedName>
        <fullName evidence="1">Uncharacterized protein</fullName>
    </submittedName>
</protein>